<keyword evidence="1 2" id="KW-0597">Phosphoprotein</keyword>
<dbReference type="Proteomes" id="UP000244056">
    <property type="component" value="Chromosome"/>
</dbReference>
<proteinExistence type="predicted"/>
<dbReference type="AlphaFoldDB" id="A0A2S0Q5U4"/>
<gene>
    <name evidence="4" type="primary">rcsC</name>
    <name evidence="4" type="ORF">BMF81_00669</name>
</gene>
<dbReference type="PROSITE" id="PS50110">
    <property type="entry name" value="RESPONSE_REGULATORY"/>
    <property type="match status" value="1"/>
</dbReference>
<dbReference type="Gene3D" id="3.40.50.2300">
    <property type="match status" value="1"/>
</dbReference>
<feature type="modified residue" description="4-aspartylphosphate" evidence="2">
    <location>
        <position position="56"/>
    </location>
</feature>
<reference evidence="4 5" key="1">
    <citation type="submission" date="2017-03" db="EMBL/GenBank/DDBJ databases">
        <title>Comparative genomics of the toxic Baltic Sea cyanobacteria Nodularia spumigena UHCC 0039 and its response on varying salinity.</title>
        <authorList>
            <person name="Teikari J.E."/>
        </authorList>
    </citation>
    <scope>NUCLEOTIDE SEQUENCE [LARGE SCALE GENOMIC DNA]</scope>
    <source>
        <strain evidence="4 5">UHCC 0039</strain>
    </source>
</reference>
<dbReference type="SMART" id="SM00448">
    <property type="entry name" value="REC"/>
    <property type="match status" value="1"/>
</dbReference>
<feature type="domain" description="Response regulatory" evidence="3">
    <location>
        <begin position="1"/>
        <end position="125"/>
    </location>
</feature>
<dbReference type="EC" id="2.7.13.3" evidence="4"/>
<keyword evidence="4" id="KW-0808">Transferase</keyword>
<accession>A0A2S0Q5U4</accession>
<evidence type="ECO:0000259" key="3">
    <source>
        <dbReference type="PROSITE" id="PS50110"/>
    </source>
</evidence>
<organism evidence="4 5">
    <name type="scientific">Nodularia spumigena UHCC 0039</name>
    <dbReference type="NCBI Taxonomy" id="1914872"/>
    <lineage>
        <taxon>Bacteria</taxon>
        <taxon>Bacillati</taxon>
        <taxon>Cyanobacteriota</taxon>
        <taxon>Cyanophyceae</taxon>
        <taxon>Nostocales</taxon>
        <taxon>Nodulariaceae</taxon>
        <taxon>Nodularia</taxon>
    </lineage>
</organism>
<sequence length="129" mass="14209">MWLLTYSNKQIKVGSTAGRSSKVLKLKVKSQKYDFIGFSLILRAALFTPFGGMKSDISMPDMDGYMLIRQVRTFTPEAGGNIPAIALTAYARDEDQQQAIQAGFQMHLPKPVDTEKLIAAILRLVATGV</sequence>
<evidence type="ECO:0000256" key="1">
    <source>
        <dbReference type="ARBA" id="ARBA00022553"/>
    </source>
</evidence>
<evidence type="ECO:0000313" key="4">
    <source>
        <dbReference type="EMBL" id="AVZ29783.1"/>
    </source>
</evidence>
<dbReference type="GO" id="GO:0000160">
    <property type="term" value="P:phosphorelay signal transduction system"/>
    <property type="evidence" value="ECO:0007669"/>
    <property type="project" value="InterPro"/>
</dbReference>
<dbReference type="Pfam" id="PF00072">
    <property type="entry name" value="Response_reg"/>
    <property type="match status" value="1"/>
</dbReference>
<dbReference type="InterPro" id="IPR011006">
    <property type="entry name" value="CheY-like_superfamily"/>
</dbReference>
<dbReference type="PANTHER" id="PTHR45339">
    <property type="entry name" value="HYBRID SIGNAL TRANSDUCTION HISTIDINE KINASE J"/>
    <property type="match status" value="1"/>
</dbReference>
<keyword evidence="4" id="KW-0418">Kinase</keyword>
<dbReference type="KEGG" id="nsp:BMF81_00669"/>
<dbReference type="InterPro" id="IPR001789">
    <property type="entry name" value="Sig_transdc_resp-reg_receiver"/>
</dbReference>
<evidence type="ECO:0000313" key="5">
    <source>
        <dbReference type="Proteomes" id="UP000244056"/>
    </source>
</evidence>
<name>A0A2S0Q5U4_NODSP</name>
<dbReference type="EMBL" id="CP020114">
    <property type="protein sequence ID" value="AVZ29783.1"/>
    <property type="molecule type" value="Genomic_DNA"/>
</dbReference>
<evidence type="ECO:0000256" key="2">
    <source>
        <dbReference type="PROSITE-ProRule" id="PRU00169"/>
    </source>
</evidence>
<dbReference type="PANTHER" id="PTHR45339:SF3">
    <property type="entry name" value="HISTIDINE KINASE"/>
    <property type="match status" value="1"/>
</dbReference>
<protein>
    <submittedName>
        <fullName evidence="4">Sensor histidine kinase RcsC</fullName>
        <ecNumber evidence="4">2.7.13.3</ecNumber>
    </submittedName>
</protein>
<dbReference type="SUPFAM" id="SSF52172">
    <property type="entry name" value="CheY-like"/>
    <property type="match status" value="1"/>
</dbReference>
<dbReference type="GO" id="GO:0004673">
    <property type="term" value="F:protein histidine kinase activity"/>
    <property type="evidence" value="ECO:0007669"/>
    <property type="project" value="UniProtKB-EC"/>
</dbReference>